<dbReference type="PROSITE" id="PS51918">
    <property type="entry name" value="RADICAL_SAM"/>
    <property type="match status" value="1"/>
</dbReference>
<dbReference type="InterPro" id="IPR023404">
    <property type="entry name" value="rSAM_horseshoe"/>
</dbReference>
<dbReference type="Pfam" id="PF00919">
    <property type="entry name" value="UPF0004"/>
    <property type="match status" value="1"/>
</dbReference>
<dbReference type="EMBL" id="LIBO01000013">
    <property type="protein sequence ID" value="KRO63028.1"/>
    <property type="molecule type" value="Genomic_DNA"/>
</dbReference>
<evidence type="ECO:0000256" key="6">
    <source>
        <dbReference type="ARBA" id="ARBA00022723"/>
    </source>
</evidence>
<dbReference type="NCBIfam" id="TIGR00089">
    <property type="entry name" value="MiaB/RimO family radical SAM methylthiotransferase"/>
    <property type="match status" value="1"/>
</dbReference>
<dbReference type="PANTHER" id="PTHR43020:SF2">
    <property type="entry name" value="MITOCHONDRIAL TRNA METHYLTHIOTRANSFERASE CDK5RAP1"/>
    <property type="match status" value="1"/>
</dbReference>
<proteinExistence type="inferred from homology"/>
<dbReference type="SFLD" id="SFLDS00029">
    <property type="entry name" value="Radical_SAM"/>
    <property type="match status" value="1"/>
</dbReference>
<protein>
    <recommendedName>
        <fullName evidence="10 13">tRNA-2-methylthio-N(6)-dimethylallyladenosine synthase</fullName>
        <ecNumber evidence="9 13">2.8.4.3</ecNumber>
    </recommendedName>
    <alternativeName>
        <fullName evidence="12 13">(Dimethylallyl)adenosine tRNA methylthiotransferase MiaB</fullName>
    </alternativeName>
    <alternativeName>
        <fullName evidence="11 13">tRNA-i(6)A37 methylthiotransferase</fullName>
    </alternativeName>
</protein>
<evidence type="ECO:0000256" key="2">
    <source>
        <dbReference type="ARBA" id="ARBA00022485"/>
    </source>
</evidence>
<feature type="binding site" evidence="13">
    <location>
        <position position="168"/>
    </location>
    <ligand>
        <name>[4Fe-4S] cluster</name>
        <dbReference type="ChEBI" id="CHEBI:49883"/>
        <label>2</label>
        <note>4Fe-4S-S-AdoMet</note>
    </ligand>
</feature>
<evidence type="ECO:0000259" key="16">
    <source>
        <dbReference type="PROSITE" id="PS51918"/>
    </source>
</evidence>
<dbReference type="AlphaFoldDB" id="A0A0R2RK87"/>
<dbReference type="SFLD" id="SFLDG01082">
    <property type="entry name" value="B12-binding_domain_containing"/>
    <property type="match status" value="1"/>
</dbReference>
<feature type="binding site" evidence="13">
    <location>
        <position position="47"/>
    </location>
    <ligand>
        <name>[4Fe-4S] cluster</name>
        <dbReference type="ChEBI" id="CHEBI:49883"/>
        <label>1</label>
    </ligand>
</feature>
<dbReference type="SFLD" id="SFLDF00273">
    <property type="entry name" value="(dimethylallyl)adenosine_tRNA"/>
    <property type="match status" value="1"/>
</dbReference>
<feature type="binding site" evidence="13">
    <location>
        <position position="81"/>
    </location>
    <ligand>
        <name>[4Fe-4S] cluster</name>
        <dbReference type="ChEBI" id="CHEBI:49883"/>
        <label>1</label>
    </ligand>
</feature>
<evidence type="ECO:0000256" key="12">
    <source>
        <dbReference type="ARBA" id="ARBA00081141"/>
    </source>
</evidence>
<dbReference type="EC" id="2.8.4.3" evidence="9 13"/>
<name>A0A0R2RK87_9BACT</name>
<dbReference type="InterPro" id="IPR013848">
    <property type="entry name" value="Methylthiotransferase_N"/>
</dbReference>
<evidence type="ECO:0000256" key="3">
    <source>
        <dbReference type="ARBA" id="ARBA00022490"/>
    </source>
</evidence>
<dbReference type="FunFam" id="3.80.30.20:FF:000001">
    <property type="entry name" value="tRNA-2-methylthio-N(6)-dimethylallyladenosine synthase 2"/>
    <property type="match status" value="1"/>
</dbReference>
<dbReference type="Gene3D" id="3.80.30.20">
    <property type="entry name" value="tm_1862 like domain"/>
    <property type="match status" value="1"/>
</dbReference>
<dbReference type="GO" id="GO:0035597">
    <property type="term" value="F:tRNA-2-methylthio-N(6)-dimethylallyladenosine(37) synthase activity"/>
    <property type="evidence" value="ECO:0007669"/>
    <property type="project" value="UniProtKB-EC"/>
</dbReference>
<accession>A0A0R2RK87</accession>
<dbReference type="GO" id="GO:0005829">
    <property type="term" value="C:cytosol"/>
    <property type="evidence" value="ECO:0007669"/>
    <property type="project" value="TreeGrafter"/>
</dbReference>
<dbReference type="InterPro" id="IPR002792">
    <property type="entry name" value="TRAM_dom"/>
</dbReference>
<dbReference type="PROSITE" id="PS50926">
    <property type="entry name" value="TRAM"/>
    <property type="match status" value="1"/>
</dbReference>
<evidence type="ECO:0000313" key="17">
    <source>
        <dbReference type="EMBL" id="KRO63028.1"/>
    </source>
</evidence>
<dbReference type="PROSITE" id="PS01278">
    <property type="entry name" value="MTTASE_RADICAL"/>
    <property type="match status" value="1"/>
</dbReference>
<dbReference type="InterPro" id="IPR020612">
    <property type="entry name" value="Methylthiotransferase_CS"/>
</dbReference>
<comment type="subcellular location">
    <subcellularLocation>
        <location evidence="13">Cytoplasm</location>
    </subcellularLocation>
</comment>
<feature type="domain" description="Radical SAM core" evidence="16">
    <location>
        <begin position="147"/>
        <end position="385"/>
    </location>
</feature>
<dbReference type="InterPro" id="IPR005839">
    <property type="entry name" value="Methylthiotransferase"/>
</dbReference>
<comment type="subunit">
    <text evidence="13">Monomer.</text>
</comment>
<reference evidence="17 18" key="1">
    <citation type="submission" date="2015-10" db="EMBL/GenBank/DDBJ databases">
        <title>Metagenome-Assembled Genomes uncover a global brackish microbiome.</title>
        <authorList>
            <person name="Hugerth L.W."/>
            <person name="Larsson J."/>
            <person name="Alneberg J."/>
            <person name="Lindh M.V."/>
            <person name="Legrand C."/>
            <person name="Pinhassi J."/>
            <person name="Andersson A.F."/>
        </authorList>
    </citation>
    <scope>NUCLEOTIDE SEQUENCE [LARGE SCALE GENOMIC DNA]</scope>
    <source>
        <strain evidence="17">BACL18 MAG-120507-bin52</strain>
    </source>
</reference>
<gene>
    <name evidence="13" type="primary">miaB</name>
    <name evidence="17" type="ORF">ABR82_08280</name>
</gene>
<evidence type="ECO:0000259" key="15">
    <source>
        <dbReference type="PROSITE" id="PS51449"/>
    </source>
</evidence>
<keyword evidence="6 13" id="KW-0479">Metal-binding</keyword>
<keyword evidence="13" id="KW-0819">tRNA processing</keyword>
<comment type="function">
    <text evidence="1 13">Catalyzes the methylthiolation of N6-(dimethylallyl)adenosine (i(6)A), leading to the formation of 2-methylthio-N6-(dimethylallyl)adenosine (ms(2)i(6)A) at position 37 in tRNAs that read codons beginning with uridine.</text>
</comment>
<dbReference type="InterPro" id="IPR038135">
    <property type="entry name" value="Methylthiotransferase_N_sf"/>
</dbReference>
<comment type="cofactor">
    <cofactor evidence="13">
        <name>[4Fe-4S] cluster</name>
        <dbReference type="ChEBI" id="CHEBI:49883"/>
    </cofactor>
    <text evidence="13">Binds 2 [4Fe-4S] clusters. One cluster is coordinated with 3 cysteines and an exchangeable S-adenosyl-L-methionine.</text>
</comment>
<dbReference type="SMART" id="SM00729">
    <property type="entry name" value="Elp3"/>
    <property type="match status" value="1"/>
</dbReference>
<dbReference type="InterPro" id="IPR006463">
    <property type="entry name" value="MiaB_methiolase"/>
</dbReference>
<dbReference type="PANTHER" id="PTHR43020">
    <property type="entry name" value="CDK5 REGULATORY SUBUNIT-ASSOCIATED PROTEIN 1"/>
    <property type="match status" value="1"/>
</dbReference>
<dbReference type="InterPro" id="IPR006638">
    <property type="entry name" value="Elp3/MiaA/NifB-like_rSAM"/>
</dbReference>
<evidence type="ECO:0000256" key="13">
    <source>
        <dbReference type="HAMAP-Rule" id="MF_01864"/>
    </source>
</evidence>
<comment type="similarity">
    <text evidence="13">Belongs to the methylthiotransferase family. MiaB subfamily.</text>
</comment>
<evidence type="ECO:0000256" key="1">
    <source>
        <dbReference type="ARBA" id="ARBA00003234"/>
    </source>
</evidence>
<evidence type="ECO:0000256" key="8">
    <source>
        <dbReference type="ARBA" id="ARBA00023014"/>
    </source>
</evidence>
<dbReference type="Gene3D" id="3.40.50.12160">
    <property type="entry name" value="Methylthiotransferase, N-terminal domain"/>
    <property type="match status" value="1"/>
</dbReference>
<evidence type="ECO:0000256" key="10">
    <source>
        <dbReference type="ARBA" id="ARBA00068570"/>
    </source>
</evidence>
<dbReference type="PROSITE" id="PS51449">
    <property type="entry name" value="MTTASE_N"/>
    <property type="match status" value="1"/>
</dbReference>
<evidence type="ECO:0000256" key="9">
    <source>
        <dbReference type="ARBA" id="ARBA00033765"/>
    </source>
</evidence>
<dbReference type="SUPFAM" id="SSF102114">
    <property type="entry name" value="Radical SAM enzymes"/>
    <property type="match status" value="1"/>
</dbReference>
<evidence type="ECO:0000256" key="11">
    <source>
        <dbReference type="ARBA" id="ARBA00080698"/>
    </source>
</evidence>
<sequence length="450" mass="50463">MPSVFFKTYGCQMNERDTEQVARDLLDRGYVRASSEREADVILLNTCSVRDLAEQKALRKMSNLKALRKNNPGVVLGFLGCMAQRKGKSLEQEMKGLDLVVGTQKFHRVADLVGEARKARLGGRPQFLADVEEEAASEKTIRDHVLSPKQVTAFVSVMQGCDMHCSFCIVPTTRGKERSRPIAEIVTEVRGLVEKGIKEVTLLGQIVNMYGRREIPSIGGKSAFVQLLEELQEVDGLERIRFTSPHPRGMKEDLIGCYGRLSKLCEHLHLPVQSGSDRLLKEMGRGYTVEQYKKIIQKVRQACPGIGLTTDVIVGYPGETEEEFQQTYRLMEEVEFDNGFIFRYSQRDGTRAAKSLEPEVAESVKEKWNKALLDLLDRQVAVSAPKRVGTLTEILVEGPSKTKESRLTGRSRQNRPVVFDGSARHLGQLLQVRITESTGFTDYADPAILE</sequence>
<dbReference type="Pfam" id="PF01938">
    <property type="entry name" value="TRAM"/>
    <property type="match status" value="1"/>
</dbReference>
<dbReference type="CDD" id="cd01335">
    <property type="entry name" value="Radical_SAM"/>
    <property type="match status" value="1"/>
</dbReference>
<evidence type="ECO:0000313" key="18">
    <source>
        <dbReference type="Proteomes" id="UP000051269"/>
    </source>
</evidence>
<keyword evidence="4 13" id="KW-0808">Transferase</keyword>
<dbReference type="GO" id="GO:0046872">
    <property type="term" value="F:metal ion binding"/>
    <property type="evidence" value="ECO:0007669"/>
    <property type="project" value="UniProtKB-KW"/>
</dbReference>
<dbReference type="SFLD" id="SFLDG01061">
    <property type="entry name" value="methylthiotransferase"/>
    <property type="match status" value="1"/>
</dbReference>
<comment type="catalytic activity">
    <reaction evidence="13">
        <text>N(6)-dimethylallyladenosine(37) in tRNA + (sulfur carrier)-SH + AH2 + 2 S-adenosyl-L-methionine = 2-methylsulfanyl-N(6)-dimethylallyladenosine(37) in tRNA + (sulfur carrier)-H + 5'-deoxyadenosine + L-methionine + A + S-adenosyl-L-homocysteine + 2 H(+)</text>
        <dbReference type="Rhea" id="RHEA:37067"/>
        <dbReference type="Rhea" id="RHEA-COMP:10375"/>
        <dbReference type="Rhea" id="RHEA-COMP:10376"/>
        <dbReference type="Rhea" id="RHEA-COMP:14737"/>
        <dbReference type="Rhea" id="RHEA-COMP:14739"/>
        <dbReference type="ChEBI" id="CHEBI:13193"/>
        <dbReference type="ChEBI" id="CHEBI:15378"/>
        <dbReference type="ChEBI" id="CHEBI:17319"/>
        <dbReference type="ChEBI" id="CHEBI:17499"/>
        <dbReference type="ChEBI" id="CHEBI:29917"/>
        <dbReference type="ChEBI" id="CHEBI:57844"/>
        <dbReference type="ChEBI" id="CHEBI:57856"/>
        <dbReference type="ChEBI" id="CHEBI:59789"/>
        <dbReference type="ChEBI" id="CHEBI:64428"/>
        <dbReference type="ChEBI" id="CHEBI:74415"/>
        <dbReference type="ChEBI" id="CHEBI:74417"/>
        <dbReference type="EC" id="2.8.4.3"/>
    </reaction>
</comment>
<organism evidence="17 18">
    <name type="scientific">Verrucomicrobia subdivision 6 bacterium BACL9 MAG-120507-bin52</name>
    <dbReference type="NCBI Taxonomy" id="1655590"/>
    <lineage>
        <taxon>Bacteria</taxon>
        <taxon>Pseudomonadati</taxon>
        <taxon>Verrucomicrobiota</taxon>
        <taxon>Verrucomicrobiia</taxon>
        <taxon>Verrucomicrobiales</taxon>
        <taxon>Verrucomicrobia subdivision 6</taxon>
    </lineage>
</organism>
<feature type="domain" description="TRAM" evidence="14">
    <location>
        <begin position="385"/>
        <end position="448"/>
    </location>
</feature>
<feature type="domain" description="MTTase N-terminal" evidence="15">
    <location>
        <begin position="2"/>
        <end position="118"/>
    </location>
</feature>
<feature type="binding site" evidence="13">
    <location>
        <position position="11"/>
    </location>
    <ligand>
        <name>[4Fe-4S] cluster</name>
        <dbReference type="ChEBI" id="CHEBI:49883"/>
        <label>1</label>
    </ligand>
</feature>
<feature type="binding site" evidence="13">
    <location>
        <position position="161"/>
    </location>
    <ligand>
        <name>[4Fe-4S] cluster</name>
        <dbReference type="ChEBI" id="CHEBI:49883"/>
        <label>2</label>
        <note>4Fe-4S-S-AdoMet</note>
    </ligand>
</feature>
<dbReference type="Pfam" id="PF04055">
    <property type="entry name" value="Radical_SAM"/>
    <property type="match status" value="1"/>
</dbReference>
<dbReference type="FunFam" id="3.40.50.12160:FF:000003">
    <property type="entry name" value="CDK5 regulatory subunit-associated protein 1"/>
    <property type="match status" value="1"/>
</dbReference>
<dbReference type="NCBIfam" id="TIGR01574">
    <property type="entry name" value="miaB-methiolase"/>
    <property type="match status" value="1"/>
</dbReference>
<keyword evidence="8 13" id="KW-0411">Iron-sulfur</keyword>
<evidence type="ECO:0000259" key="14">
    <source>
        <dbReference type="PROSITE" id="PS50926"/>
    </source>
</evidence>
<keyword evidence="3 13" id="KW-0963">Cytoplasm</keyword>
<dbReference type="HAMAP" id="MF_01864">
    <property type="entry name" value="tRNA_metthiotr_MiaB"/>
    <property type="match status" value="1"/>
</dbReference>
<evidence type="ECO:0000256" key="4">
    <source>
        <dbReference type="ARBA" id="ARBA00022679"/>
    </source>
</evidence>
<dbReference type="Proteomes" id="UP000051269">
    <property type="component" value="Unassembled WGS sequence"/>
</dbReference>
<evidence type="ECO:0000256" key="5">
    <source>
        <dbReference type="ARBA" id="ARBA00022691"/>
    </source>
</evidence>
<dbReference type="InterPro" id="IPR058240">
    <property type="entry name" value="rSAM_sf"/>
</dbReference>
<keyword evidence="5 13" id="KW-0949">S-adenosyl-L-methionine</keyword>
<keyword evidence="7 13" id="KW-0408">Iron</keyword>
<dbReference type="InterPro" id="IPR007197">
    <property type="entry name" value="rSAM"/>
</dbReference>
<evidence type="ECO:0000256" key="7">
    <source>
        <dbReference type="ARBA" id="ARBA00023004"/>
    </source>
</evidence>
<feature type="binding site" evidence="13">
    <location>
        <position position="165"/>
    </location>
    <ligand>
        <name>[4Fe-4S] cluster</name>
        <dbReference type="ChEBI" id="CHEBI:49883"/>
        <label>2</label>
        <note>4Fe-4S-S-AdoMet</note>
    </ligand>
</feature>
<dbReference type="GO" id="GO:0051539">
    <property type="term" value="F:4 iron, 4 sulfur cluster binding"/>
    <property type="evidence" value="ECO:0007669"/>
    <property type="project" value="UniProtKB-UniRule"/>
</dbReference>
<comment type="caution">
    <text evidence="17">The sequence shown here is derived from an EMBL/GenBank/DDBJ whole genome shotgun (WGS) entry which is preliminary data.</text>
</comment>
<keyword evidence="2 13" id="KW-0004">4Fe-4S</keyword>